<accession>A0ABT7BYY6</accession>
<dbReference type="PANTHER" id="PTHR15811:SF5">
    <property type="entry name" value="MTH938 DOMAIN-CONTAINING PROTEIN"/>
    <property type="match status" value="1"/>
</dbReference>
<dbReference type="InterPro" id="IPR034096">
    <property type="entry name" value="AAMDC"/>
</dbReference>
<keyword evidence="2" id="KW-1185">Reference proteome</keyword>
<comment type="caution">
    <text evidence="1">The sequence shown here is derived from an EMBL/GenBank/DDBJ whole genome shotgun (WGS) entry which is preliminary data.</text>
</comment>
<dbReference type="InterPro" id="IPR007523">
    <property type="entry name" value="NDUFAF3/AAMDC"/>
</dbReference>
<proteinExistence type="predicted"/>
<evidence type="ECO:0000313" key="1">
    <source>
        <dbReference type="EMBL" id="MDJ1184413.1"/>
    </source>
</evidence>
<name>A0ABT7BYY6_9CYAN</name>
<dbReference type="Proteomes" id="UP001232992">
    <property type="component" value="Unassembled WGS sequence"/>
</dbReference>
<dbReference type="CDD" id="cd05126">
    <property type="entry name" value="Mth938"/>
    <property type="match status" value="1"/>
</dbReference>
<organism evidence="1 2">
    <name type="scientific">Roseofilum casamattae BLCC-M143</name>
    <dbReference type="NCBI Taxonomy" id="3022442"/>
    <lineage>
        <taxon>Bacteria</taxon>
        <taxon>Bacillati</taxon>
        <taxon>Cyanobacteriota</taxon>
        <taxon>Cyanophyceae</taxon>
        <taxon>Desertifilales</taxon>
        <taxon>Desertifilaceae</taxon>
        <taxon>Roseofilum</taxon>
        <taxon>Roseofilum casamattae</taxon>
    </lineage>
</organism>
<evidence type="ECO:0000313" key="2">
    <source>
        <dbReference type="Proteomes" id="UP001232992"/>
    </source>
</evidence>
<protein>
    <submittedName>
        <fullName evidence="1">Mth938-like domain-containing protein</fullName>
    </submittedName>
</protein>
<dbReference type="EMBL" id="JAQOSQ010000015">
    <property type="protein sequence ID" value="MDJ1184413.1"/>
    <property type="molecule type" value="Genomic_DNA"/>
</dbReference>
<gene>
    <name evidence="1" type="ORF">PMH09_14600</name>
</gene>
<dbReference type="PANTHER" id="PTHR15811">
    <property type="entry name" value="MTH938 DOMAIN-CONTAINING PROTEIN"/>
    <property type="match status" value="1"/>
</dbReference>
<dbReference type="SUPFAM" id="SSF64076">
    <property type="entry name" value="MTH938-like"/>
    <property type="match status" value="1"/>
</dbReference>
<sequence>MEQCVSSPHITHLEWGNLEIEGNHFKDAKLFPGGAREWDWRETGTRHVPGIQPADVEELLEHGATAIVLSKGMLEMLQVCPETLQMLEDRNIPVYVLQTEMAAKLYNDLRQKERVGGLFHSTC</sequence>
<dbReference type="InterPro" id="IPR036748">
    <property type="entry name" value="MTH938-like_sf"/>
</dbReference>
<reference evidence="1 2" key="1">
    <citation type="submission" date="2023-01" db="EMBL/GenBank/DDBJ databases">
        <title>Novel diversity within Roseofilum (Cyanobacteria; Desertifilaceae) from marine benthic mats with descriptions of four novel species.</title>
        <authorList>
            <person name="Wang Y."/>
            <person name="Berthold D.E."/>
            <person name="Hu J."/>
            <person name="Lefler F.W."/>
            <person name="Laughinghouse H.D. IV."/>
        </authorList>
    </citation>
    <scope>NUCLEOTIDE SEQUENCE [LARGE SCALE GENOMIC DNA]</scope>
    <source>
        <strain evidence="1 2">BLCC-M143</strain>
    </source>
</reference>
<dbReference type="RefSeq" id="WP_283759067.1">
    <property type="nucleotide sequence ID" value="NZ_JAQOSQ010000015.1"/>
</dbReference>
<dbReference type="Gene3D" id="3.40.1230.10">
    <property type="entry name" value="MTH938-like"/>
    <property type="match status" value="1"/>
</dbReference>
<dbReference type="Pfam" id="PF04430">
    <property type="entry name" value="DUF498"/>
    <property type="match status" value="1"/>
</dbReference>